<accession>L5KIH9</accession>
<evidence type="ECO:0000313" key="1">
    <source>
        <dbReference type="EMBL" id="ELK11459.1"/>
    </source>
</evidence>
<proteinExistence type="predicted"/>
<dbReference type="InParanoid" id="L5KIH9"/>
<keyword evidence="2" id="KW-1185">Reference proteome</keyword>
<sequence length="97" mass="10612">MSDFDSNPFADPDLNNPFKVSVVPSILRRRDASLFMKTDKFLCAHCACPLASLGRLDGGSVPQHPFCRSRSRPRVTRLGVGAEPLRLCPAAPPHIPD</sequence>
<organism evidence="1 2">
    <name type="scientific">Pteropus alecto</name>
    <name type="common">Black flying fox</name>
    <dbReference type="NCBI Taxonomy" id="9402"/>
    <lineage>
        <taxon>Eukaryota</taxon>
        <taxon>Metazoa</taxon>
        <taxon>Chordata</taxon>
        <taxon>Craniata</taxon>
        <taxon>Vertebrata</taxon>
        <taxon>Euteleostomi</taxon>
        <taxon>Mammalia</taxon>
        <taxon>Eutheria</taxon>
        <taxon>Laurasiatheria</taxon>
        <taxon>Chiroptera</taxon>
        <taxon>Yinpterochiroptera</taxon>
        <taxon>Pteropodoidea</taxon>
        <taxon>Pteropodidae</taxon>
        <taxon>Pteropodinae</taxon>
        <taxon>Pteropus</taxon>
    </lineage>
</organism>
<protein>
    <submittedName>
        <fullName evidence="1">Uncharacterized protein</fullName>
    </submittedName>
</protein>
<dbReference type="Proteomes" id="UP000010552">
    <property type="component" value="Unassembled WGS sequence"/>
</dbReference>
<dbReference type="EMBL" id="KB030673">
    <property type="protein sequence ID" value="ELK11459.1"/>
    <property type="molecule type" value="Genomic_DNA"/>
</dbReference>
<dbReference type="AlphaFoldDB" id="L5KIH9"/>
<gene>
    <name evidence="1" type="ORF">PAL_GLEAN10024917</name>
</gene>
<name>L5KIH9_PTEAL</name>
<reference evidence="2" key="1">
    <citation type="journal article" date="2013" name="Science">
        <title>Comparative analysis of bat genomes provides insight into the evolution of flight and immunity.</title>
        <authorList>
            <person name="Zhang G."/>
            <person name="Cowled C."/>
            <person name="Shi Z."/>
            <person name="Huang Z."/>
            <person name="Bishop-Lilly K.A."/>
            <person name="Fang X."/>
            <person name="Wynne J.W."/>
            <person name="Xiong Z."/>
            <person name="Baker M.L."/>
            <person name="Zhao W."/>
            <person name="Tachedjian M."/>
            <person name="Zhu Y."/>
            <person name="Zhou P."/>
            <person name="Jiang X."/>
            <person name="Ng J."/>
            <person name="Yang L."/>
            <person name="Wu L."/>
            <person name="Xiao J."/>
            <person name="Feng Y."/>
            <person name="Chen Y."/>
            <person name="Sun X."/>
            <person name="Zhang Y."/>
            <person name="Marsh G.A."/>
            <person name="Crameri G."/>
            <person name="Broder C.C."/>
            <person name="Frey K.G."/>
            <person name="Wang L.F."/>
            <person name="Wang J."/>
        </authorList>
    </citation>
    <scope>NUCLEOTIDE SEQUENCE [LARGE SCALE GENOMIC DNA]</scope>
</reference>
<evidence type="ECO:0000313" key="2">
    <source>
        <dbReference type="Proteomes" id="UP000010552"/>
    </source>
</evidence>